<reference evidence="1 2" key="1">
    <citation type="submission" date="2021-03" db="EMBL/GenBank/DDBJ databases">
        <title>Metabolic Capacity of the Antarctic Cyanobacterium Phormidium pseudopriestleyi that Sustains Oxygenic Photosynthesis in the Presence of Hydrogen Sulfide.</title>
        <authorList>
            <person name="Lumian J.E."/>
            <person name="Jungblut A.D."/>
            <person name="Dillon M.L."/>
            <person name="Hawes I."/>
            <person name="Doran P.T."/>
            <person name="Mackey T.J."/>
            <person name="Dick G.J."/>
            <person name="Grettenberger C.L."/>
            <person name="Sumner D.Y."/>
        </authorList>
    </citation>
    <scope>NUCLEOTIDE SEQUENCE [LARGE SCALE GENOMIC DNA]</scope>
    <source>
        <strain evidence="1 2">FRX01</strain>
    </source>
</reference>
<proteinExistence type="predicted"/>
<accession>A0ABS3FRB1</accession>
<organism evidence="1 2">
    <name type="scientific">Phormidium pseudopriestleyi FRX01</name>
    <dbReference type="NCBI Taxonomy" id="1759528"/>
    <lineage>
        <taxon>Bacteria</taxon>
        <taxon>Bacillati</taxon>
        <taxon>Cyanobacteriota</taxon>
        <taxon>Cyanophyceae</taxon>
        <taxon>Oscillatoriophycideae</taxon>
        <taxon>Oscillatoriales</taxon>
        <taxon>Oscillatoriaceae</taxon>
        <taxon>Phormidium</taxon>
    </lineage>
</organism>
<keyword evidence="2" id="KW-1185">Reference proteome</keyword>
<evidence type="ECO:0000313" key="2">
    <source>
        <dbReference type="Proteomes" id="UP000664844"/>
    </source>
</evidence>
<evidence type="ECO:0000313" key="1">
    <source>
        <dbReference type="EMBL" id="MBO0349660.1"/>
    </source>
</evidence>
<protein>
    <submittedName>
        <fullName evidence="1">Uncharacterized protein</fullName>
    </submittedName>
</protein>
<name>A0ABS3FRB1_9CYAN</name>
<comment type="caution">
    <text evidence="1">The sequence shown here is derived from an EMBL/GenBank/DDBJ whole genome shotgun (WGS) entry which is preliminary data.</text>
</comment>
<dbReference type="RefSeq" id="WP_207088172.1">
    <property type="nucleotide sequence ID" value="NZ_JAFLQW010000300.1"/>
</dbReference>
<dbReference type="Proteomes" id="UP000664844">
    <property type="component" value="Unassembled WGS sequence"/>
</dbReference>
<gene>
    <name evidence="1" type="ORF">J0895_11170</name>
</gene>
<dbReference type="EMBL" id="JAFLQW010000300">
    <property type="protein sequence ID" value="MBO0349660.1"/>
    <property type="molecule type" value="Genomic_DNA"/>
</dbReference>
<sequence>MNNFYEQDVLLLEVTRERSIRRTVMVLETKRKRIREDLLELIQNMPLLALPVALTRDAPEESQDILLEALSRMGDEAFARWIAEGILDRQSPSEIPES</sequence>